<dbReference type="RefSeq" id="WP_165922039.1">
    <property type="nucleotide sequence ID" value="NZ_SMBK01000021.1"/>
</dbReference>
<evidence type="ECO:0000313" key="3">
    <source>
        <dbReference type="Proteomes" id="UP000295507"/>
    </source>
</evidence>
<protein>
    <submittedName>
        <fullName evidence="2">Methyltransferase family protein</fullName>
    </submittedName>
</protein>
<dbReference type="GO" id="GO:0032259">
    <property type="term" value="P:methylation"/>
    <property type="evidence" value="ECO:0007669"/>
    <property type="project" value="UniProtKB-KW"/>
</dbReference>
<dbReference type="Gene3D" id="3.40.50.150">
    <property type="entry name" value="Vaccinia Virus protein VP39"/>
    <property type="match status" value="1"/>
</dbReference>
<reference evidence="2 3" key="1">
    <citation type="submission" date="2019-03" db="EMBL/GenBank/DDBJ databases">
        <title>Genomic Encyclopedia of Type Strains, Phase IV (KMG-V): Genome sequencing to study the core and pangenomes of soil and plant-associated prokaryotes.</title>
        <authorList>
            <person name="Whitman W."/>
        </authorList>
    </citation>
    <scope>NUCLEOTIDE SEQUENCE [LARGE SCALE GENOMIC DNA]</scope>
    <source>
        <strain evidence="2 3">IE4868</strain>
    </source>
</reference>
<dbReference type="Proteomes" id="UP000295507">
    <property type="component" value="Unassembled WGS sequence"/>
</dbReference>
<dbReference type="InterPro" id="IPR050508">
    <property type="entry name" value="Methyltransf_Superfamily"/>
</dbReference>
<proteinExistence type="predicted"/>
<sequence>MPDYAAIYDDVFQRVKGYRNPLGSPGLRTALRYSELIRSAGTSHLDVGCGMGYVVETLRNPPFKKMSRGADVSVYACEESNKRLGKDVVLPIVDGRLPYSDETFDLVTCFDVLEHLDETDIRSLQTEMRRVLKPGGLWMLNISLRASGTKDINGESVHRTVRPPQWWDDILDFDKYEVDKADSELTGWLRA</sequence>
<gene>
    <name evidence="2" type="ORF">EV129_12189</name>
</gene>
<evidence type="ECO:0000313" key="2">
    <source>
        <dbReference type="EMBL" id="TCU32300.1"/>
    </source>
</evidence>
<dbReference type="SUPFAM" id="SSF53335">
    <property type="entry name" value="S-adenosyl-L-methionine-dependent methyltransferases"/>
    <property type="match status" value="1"/>
</dbReference>
<feature type="domain" description="Methyltransferase type 11" evidence="1">
    <location>
        <begin position="45"/>
        <end position="138"/>
    </location>
</feature>
<dbReference type="GO" id="GO:0008757">
    <property type="term" value="F:S-adenosylmethionine-dependent methyltransferase activity"/>
    <property type="evidence" value="ECO:0007669"/>
    <property type="project" value="InterPro"/>
</dbReference>
<dbReference type="InterPro" id="IPR013216">
    <property type="entry name" value="Methyltransf_11"/>
</dbReference>
<keyword evidence="2" id="KW-0808">Transferase</keyword>
<dbReference type="PANTHER" id="PTHR42912">
    <property type="entry name" value="METHYLTRANSFERASE"/>
    <property type="match status" value="1"/>
</dbReference>
<dbReference type="EMBL" id="SMBK01000021">
    <property type="protein sequence ID" value="TCU32300.1"/>
    <property type="molecule type" value="Genomic_DNA"/>
</dbReference>
<name>A0A4R3RA91_9HYPH</name>
<dbReference type="AlphaFoldDB" id="A0A4R3RA91"/>
<keyword evidence="2" id="KW-0489">Methyltransferase</keyword>
<accession>A0A4R3RA91</accession>
<organism evidence="2 3">
    <name type="scientific">Rhizobium azibense</name>
    <dbReference type="NCBI Taxonomy" id="1136135"/>
    <lineage>
        <taxon>Bacteria</taxon>
        <taxon>Pseudomonadati</taxon>
        <taxon>Pseudomonadota</taxon>
        <taxon>Alphaproteobacteria</taxon>
        <taxon>Hyphomicrobiales</taxon>
        <taxon>Rhizobiaceae</taxon>
        <taxon>Rhizobium/Agrobacterium group</taxon>
        <taxon>Rhizobium</taxon>
    </lineage>
</organism>
<comment type="caution">
    <text evidence="2">The sequence shown here is derived from an EMBL/GenBank/DDBJ whole genome shotgun (WGS) entry which is preliminary data.</text>
</comment>
<evidence type="ECO:0000259" key="1">
    <source>
        <dbReference type="Pfam" id="PF08241"/>
    </source>
</evidence>
<dbReference type="Pfam" id="PF08241">
    <property type="entry name" value="Methyltransf_11"/>
    <property type="match status" value="1"/>
</dbReference>
<dbReference type="InterPro" id="IPR029063">
    <property type="entry name" value="SAM-dependent_MTases_sf"/>
</dbReference>
<dbReference type="CDD" id="cd02440">
    <property type="entry name" value="AdoMet_MTases"/>
    <property type="match status" value="1"/>
</dbReference>